<feature type="transmembrane region" description="Helical" evidence="2">
    <location>
        <begin position="223"/>
        <end position="242"/>
    </location>
</feature>
<protein>
    <recommendedName>
        <fullName evidence="5">Hydrolytic protein</fullName>
    </recommendedName>
</protein>
<dbReference type="Proteomes" id="UP001500037">
    <property type="component" value="Unassembled WGS sequence"/>
</dbReference>
<sequence>MTVTAHLDSHSLSVDPGSAQRTTLHIRNEGDIVESYRLSVVGAASDWTELEPSALTLYPGTDGTVAVTFRPPRSHQLAAQELAYAVRVVPTERPQGATVPEGVVRVLPFHELDVRLLPKSTQGRLRARSQVGIENRGNTAASVLLAATDPTERLRCSLKPAALVVGPGERAHVDLAVRARKRLWRGRAKVHPHQVTVETGEGTEPRTATLPGSYEQLPILPGWLFAAVGALAALVALWFALVRPTVQSAARQSVDAQVKQAVQAAVNPPAVPGAGGQAPAPGGSSAKPLAGPGASPGAGHAPSGGTSGGASGAPSAGSEPAGGNGTPPPGPGGGGGTNGGATAGAGSVQGQFSTRLDTTVKPGSHGEATFQVPADRMLLITDIVAEAPQGDEGVLTVSIDGTVVSSLALENFRDHDSHWVTPVQASPKSRIVLSVACRKPGTPPDASASTACVESLFVNGQAVAPPSPSGSPSPH</sequence>
<feature type="compositionally biased region" description="Gly residues" evidence="1">
    <location>
        <begin position="332"/>
        <end position="343"/>
    </location>
</feature>
<dbReference type="EMBL" id="BAAALF010000001">
    <property type="protein sequence ID" value="GAA1214661.1"/>
    <property type="molecule type" value="Genomic_DNA"/>
</dbReference>
<keyword evidence="2" id="KW-0472">Membrane</keyword>
<evidence type="ECO:0000313" key="3">
    <source>
        <dbReference type="EMBL" id="GAA1214661.1"/>
    </source>
</evidence>
<comment type="caution">
    <text evidence="3">The sequence shown here is derived from an EMBL/GenBank/DDBJ whole genome shotgun (WGS) entry which is preliminary data.</text>
</comment>
<evidence type="ECO:0000256" key="1">
    <source>
        <dbReference type="SAM" id="MobiDB-lite"/>
    </source>
</evidence>
<keyword evidence="2" id="KW-1133">Transmembrane helix</keyword>
<feature type="region of interest" description="Disordered" evidence="1">
    <location>
        <begin position="269"/>
        <end position="347"/>
    </location>
</feature>
<reference evidence="4" key="1">
    <citation type="journal article" date="2019" name="Int. J. Syst. Evol. Microbiol.">
        <title>The Global Catalogue of Microorganisms (GCM) 10K type strain sequencing project: providing services to taxonomists for standard genome sequencing and annotation.</title>
        <authorList>
            <consortium name="The Broad Institute Genomics Platform"/>
            <consortium name="The Broad Institute Genome Sequencing Center for Infectious Disease"/>
            <person name="Wu L."/>
            <person name="Ma J."/>
        </authorList>
    </citation>
    <scope>NUCLEOTIDE SEQUENCE [LARGE SCALE GENOMIC DNA]</scope>
    <source>
        <strain evidence="4">JCM 13004</strain>
    </source>
</reference>
<keyword evidence="2" id="KW-0812">Transmembrane</keyword>
<accession>A0ABP4G982</accession>
<evidence type="ECO:0000256" key="2">
    <source>
        <dbReference type="SAM" id="Phobius"/>
    </source>
</evidence>
<name>A0ABP4G982_9ACTN</name>
<keyword evidence="4" id="KW-1185">Reference proteome</keyword>
<proteinExistence type="predicted"/>
<gene>
    <name evidence="3" type="ORF">GCM10009665_00490</name>
</gene>
<dbReference type="RefSeq" id="WP_344437515.1">
    <property type="nucleotide sequence ID" value="NZ_BAAALF010000001.1"/>
</dbReference>
<organism evidence="3 4">
    <name type="scientific">Kitasatospora nipponensis</name>
    <dbReference type="NCBI Taxonomy" id="258049"/>
    <lineage>
        <taxon>Bacteria</taxon>
        <taxon>Bacillati</taxon>
        <taxon>Actinomycetota</taxon>
        <taxon>Actinomycetes</taxon>
        <taxon>Kitasatosporales</taxon>
        <taxon>Streptomycetaceae</taxon>
        <taxon>Kitasatospora</taxon>
    </lineage>
</organism>
<evidence type="ECO:0008006" key="5">
    <source>
        <dbReference type="Google" id="ProtNLM"/>
    </source>
</evidence>
<feature type="compositionally biased region" description="Low complexity" evidence="1">
    <location>
        <begin position="277"/>
        <end position="304"/>
    </location>
</feature>
<evidence type="ECO:0000313" key="4">
    <source>
        <dbReference type="Proteomes" id="UP001500037"/>
    </source>
</evidence>